<organism evidence="3 4">
    <name type="scientific">Meloidogyne graminicola</name>
    <dbReference type="NCBI Taxonomy" id="189291"/>
    <lineage>
        <taxon>Eukaryota</taxon>
        <taxon>Metazoa</taxon>
        <taxon>Ecdysozoa</taxon>
        <taxon>Nematoda</taxon>
        <taxon>Chromadorea</taxon>
        <taxon>Rhabditida</taxon>
        <taxon>Tylenchina</taxon>
        <taxon>Tylenchomorpha</taxon>
        <taxon>Tylenchoidea</taxon>
        <taxon>Meloidogynidae</taxon>
        <taxon>Meloidogyninae</taxon>
        <taxon>Meloidogyne</taxon>
    </lineage>
</organism>
<evidence type="ECO:0000313" key="4">
    <source>
        <dbReference type="Proteomes" id="UP000605970"/>
    </source>
</evidence>
<evidence type="ECO:0000313" key="3">
    <source>
        <dbReference type="EMBL" id="KAF7636225.1"/>
    </source>
</evidence>
<feature type="compositionally biased region" description="Acidic residues" evidence="2">
    <location>
        <begin position="76"/>
        <end position="91"/>
    </location>
</feature>
<dbReference type="Proteomes" id="UP000605970">
    <property type="component" value="Unassembled WGS sequence"/>
</dbReference>
<accession>A0A8S9ZSR2</accession>
<evidence type="ECO:0000256" key="1">
    <source>
        <dbReference type="SAM" id="Coils"/>
    </source>
</evidence>
<comment type="caution">
    <text evidence="3">The sequence shown here is derived from an EMBL/GenBank/DDBJ whole genome shotgun (WGS) entry which is preliminary data.</text>
</comment>
<proteinExistence type="predicted"/>
<reference evidence="3" key="1">
    <citation type="journal article" date="2020" name="Ecol. Evol.">
        <title>Genome structure and content of the rice root-knot nematode (Meloidogyne graminicola).</title>
        <authorList>
            <person name="Phan N.T."/>
            <person name="Danchin E.G.J."/>
            <person name="Klopp C."/>
            <person name="Perfus-Barbeoch L."/>
            <person name="Kozlowski D.K."/>
            <person name="Koutsovoulos G.D."/>
            <person name="Lopez-Roques C."/>
            <person name="Bouchez O."/>
            <person name="Zahm M."/>
            <person name="Besnard G."/>
            <person name="Bellafiore S."/>
        </authorList>
    </citation>
    <scope>NUCLEOTIDE SEQUENCE</scope>
    <source>
        <strain evidence="3">VN-18</strain>
    </source>
</reference>
<keyword evidence="4" id="KW-1185">Reference proteome</keyword>
<sequence>MENLGISNDEIQQNIAHLNEQLRVERINIHLLQVQCNDLQARVRILERINSYFLAPEPAMAVEYHLPQQQQQQNQQDEEMSDAETEDEMEL</sequence>
<dbReference type="EMBL" id="JABEBT010000032">
    <property type="protein sequence ID" value="KAF7636225.1"/>
    <property type="molecule type" value="Genomic_DNA"/>
</dbReference>
<evidence type="ECO:0000256" key="2">
    <source>
        <dbReference type="SAM" id="MobiDB-lite"/>
    </source>
</evidence>
<feature type="region of interest" description="Disordered" evidence="2">
    <location>
        <begin position="64"/>
        <end position="91"/>
    </location>
</feature>
<protein>
    <submittedName>
        <fullName evidence="3">Uncharacterized protein</fullName>
    </submittedName>
</protein>
<feature type="coiled-coil region" evidence="1">
    <location>
        <begin position="1"/>
        <end position="28"/>
    </location>
</feature>
<keyword evidence="1" id="KW-0175">Coiled coil</keyword>
<gene>
    <name evidence="3" type="ORF">Mgra_00004353</name>
</gene>
<dbReference type="AlphaFoldDB" id="A0A8S9ZSR2"/>
<name>A0A8S9ZSR2_9BILA</name>